<dbReference type="PROSITE" id="PS51077">
    <property type="entry name" value="HTH_ICLR"/>
    <property type="match status" value="1"/>
</dbReference>
<dbReference type="InterPro" id="IPR036390">
    <property type="entry name" value="WH_DNA-bd_sf"/>
</dbReference>
<name>A0A927E8Z8_9HYPH</name>
<dbReference type="RefSeq" id="WP_112763267.1">
    <property type="nucleotide sequence ID" value="NZ_JACXWY010000006.1"/>
</dbReference>
<dbReference type="InterPro" id="IPR050707">
    <property type="entry name" value="HTH_MetabolicPath_Reg"/>
</dbReference>
<keyword evidence="3" id="KW-0804">Transcription</keyword>
<dbReference type="Gene3D" id="1.10.10.10">
    <property type="entry name" value="Winged helix-like DNA-binding domain superfamily/Winged helix DNA-binding domain"/>
    <property type="match status" value="1"/>
</dbReference>
<dbReference type="SUPFAM" id="SSF55781">
    <property type="entry name" value="GAF domain-like"/>
    <property type="match status" value="1"/>
</dbReference>
<gene>
    <name evidence="6" type="ORF">IED13_12345</name>
</gene>
<reference evidence="6" key="1">
    <citation type="submission" date="2020-09" db="EMBL/GenBank/DDBJ databases">
        <title>Bosea spartocytisi sp. nov. a root nodule endophyte of Spartocytisus supranubius in the high mountain ecosystem fo the Teide National Park (Canary Islands, Spain).</title>
        <authorList>
            <person name="Pulido-Suarez L."/>
            <person name="Peix A."/>
            <person name="Igual J.M."/>
            <person name="Socas-Perez N."/>
            <person name="Velazquez E."/>
            <person name="Flores-Felix J.D."/>
            <person name="Leon-Barrios M."/>
        </authorList>
    </citation>
    <scope>NUCLEOTIDE SEQUENCE</scope>
    <source>
        <strain evidence="6">SSUT16</strain>
    </source>
</reference>
<dbReference type="Gene3D" id="3.30.450.40">
    <property type="match status" value="1"/>
</dbReference>
<evidence type="ECO:0000259" key="5">
    <source>
        <dbReference type="PROSITE" id="PS51078"/>
    </source>
</evidence>
<evidence type="ECO:0000313" key="6">
    <source>
        <dbReference type="EMBL" id="MBD3846489.1"/>
    </source>
</evidence>
<dbReference type="FunFam" id="1.10.10.10:FF:000056">
    <property type="entry name" value="IclR family transcriptional regulator"/>
    <property type="match status" value="1"/>
</dbReference>
<dbReference type="CDD" id="cd00090">
    <property type="entry name" value="HTH_ARSR"/>
    <property type="match status" value="1"/>
</dbReference>
<evidence type="ECO:0000256" key="3">
    <source>
        <dbReference type="ARBA" id="ARBA00023163"/>
    </source>
</evidence>
<proteinExistence type="predicted"/>
<dbReference type="PANTHER" id="PTHR30136">
    <property type="entry name" value="HELIX-TURN-HELIX TRANSCRIPTIONAL REGULATOR, ICLR FAMILY"/>
    <property type="match status" value="1"/>
</dbReference>
<dbReference type="EMBL" id="JACXWY010000006">
    <property type="protein sequence ID" value="MBD3846489.1"/>
    <property type="molecule type" value="Genomic_DNA"/>
</dbReference>
<keyword evidence="2" id="KW-0238">DNA-binding</keyword>
<dbReference type="AlphaFoldDB" id="A0A927E8Z8"/>
<dbReference type="GO" id="GO:0045892">
    <property type="term" value="P:negative regulation of DNA-templated transcription"/>
    <property type="evidence" value="ECO:0007669"/>
    <property type="project" value="TreeGrafter"/>
</dbReference>
<dbReference type="InterPro" id="IPR036388">
    <property type="entry name" value="WH-like_DNA-bd_sf"/>
</dbReference>
<dbReference type="Pfam" id="PF01614">
    <property type="entry name" value="IclR_C"/>
    <property type="match status" value="1"/>
</dbReference>
<accession>A0A927E8Z8</accession>
<evidence type="ECO:0000256" key="1">
    <source>
        <dbReference type="ARBA" id="ARBA00023015"/>
    </source>
</evidence>
<dbReference type="SUPFAM" id="SSF46785">
    <property type="entry name" value="Winged helix' DNA-binding domain"/>
    <property type="match status" value="1"/>
</dbReference>
<sequence length="280" mass="30700">MPRTKEKGAGPDGILKRTLRILEILSNHPGGMPFYEVADAIKIPRSATHRLLASLVEEGYVRQERDFGSYVLTAKVASLGLRYLQAHGITDLMQPVLDRLAQDCGELVRVTILDEDRLIFVAKAQGARGGLRYDPDAGQEARLSCSSSGLAWLSTKSDEEAIALIEKQGYGSREEYGPNAPQTAQAVRRRLREARLLGYAVTQQTFSQWMNAIATPIRASLDGRVTGTISIAGPFIRLTEERMQQLAPLLVAAAQELGQLGPTVRLPVEKPGEPRPNIFV</sequence>
<dbReference type="InterPro" id="IPR029016">
    <property type="entry name" value="GAF-like_dom_sf"/>
</dbReference>
<dbReference type="GO" id="GO:0003700">
    <property type="term" value="F:DNA-binding transcription factor activity"/>
    <property type="evidence" value="ECO:0007669"/>
    <property type="project" value="TreeGrafter"/>
</dbReference>
<dbReference type="InterPro" id="IPR014757">
    <property type="entry name" value="Tscrpt_reg_IclR_C"/>
</dbReference>
<feature type="domain" description="IclR-ED" evidence="5">
    <location>
        <begin position="75"/>
        <end position="263"/>
    </location>
</feature>
<dbReference type="SMART" id="SM00346">
    <property type="entry name" value="HTH_ICLR"/>
    <property type="match status" value="1"/>
</dbReference>
<feature type="domain" description="HTH iclR-type" evidence="4">
    <location>
        <begin position="12"/>
        <end position="74"/>
    </location>
</feature>
<dbReference type="PANTHER" id="PTHR30136:SF35">
    <property type="entry name" value="HTH-TYPE TRANSCRIPTIONAL REGULATOR RV1719"/>
    <property type="match status" value="1"/>
</dbReference>
<keyword evidence="1" id="KW-0805">Transcription regulation</keyword>
<organism evidence="6 7">
    <name type="scientific">Bosea spartocytisi</name>
    <dbReference type="NCBI Taxonomy" id="2773451"/>
    <lineage>
        <taxon>Bacteria</taxon>
        <taxon>Pseudomonadati</taxon>
        <taxon>Pseudomonadota</taxon>
        <taxon>Alphaproteobacteria</taxon>
        <taxon>Hyphomicrobiales</taxon>
        <taxon>Boseaceae</taxon>
        <taxon>Bosea</taxon>
    </lineage>
</organism>
<evidence type="ECO:0000313" key="7">
    <source>
        <dbReference type="Proteomes" id="UP000619295"/>
    </source>
</evidence>
<dbReference type="Proteomes" id="UP000619295">
    <property type="component" value="Unassembled WGS sequence"/>
</dbReference>
<dbReference type="GO" id="GO:0003677">
    <property type="term" value="F:DNA binding"/>
    <property type="evidence" value="ECO:0007669"/>
    <property type="project" value="UniProtKB-KW"/>
</dbReference>
<dbReference type="InterPro" id="IPR011991">
    <property type="entry name" value="ArsR-like_HTH"/>
</dbReference>
<protein>
    <submittedName>
        <fullName evidence="6">IclR family transcriptional regulator</fullName>
    </submittedName>
</protein>
<evidence type="ECO:0000259" key="4">
    <source>
        <dbReference type="PROSITE" id="PS51077"/>
    </source>
</evidence>
<comment type="caution">
    <text evidence="6">The sequence shown here is derived from an EMBL/GenBank/DDBJ whole genome shotgun (WGS) entry which is preliminary data.</text>
</comment>
<dbReference type="PROSITE" id="PS51078">
    <property type="entry name" value="ICLR_ED"/>
    <property type="match status" value="1"/>
</dbReference>
<dbReference type="Pfam" id="PF09339">
    <property type="entry name" value="HTH_IclR"/>
    <property type="match status" value="1"/>
</dbReference>
<evidence type="ECO:0000256" key="2">
    <source>
        <dbReference type="ARBA" id="ARBA00023125"/>
    </source>
</evidence>
<keyword evidence="7" id="KW-1185">Reference proteome</keyword>
<dbReference type="InterPro" id="IPR005471">
    <property type="entry name" value="Tscrpt_reg_IclR_N"/>
</dbReference>